<dbReference type="EMBL" id="FNCF01000003">
    <property type="protein sequence ID" value="SDG35750.1"/>
    <property type="molecule type" value="Genomic_DNA"/>
</dbReference>
<dbReference type="Pfam" id="PF19827">
    <property type="entry name" value="DUF6308"/>
    <property type="match status" value="1"/>
</dbReference>
<dbReference type="RefSeq" id="WP_091062865.1">
    <property type="nucleotide sequence ID" value="NZ_FNCF01000003.1"/>
</dbReference>
<gene>
    <name evidence="1" type="ORF">SAMN05660324_2514</name>
</gene>
<evidence type="ECO:0000313" key="2">
    <source>
        <dbReference type="Proteomes" id="UP000198863"/>
    </source>
</evidence>
<reference evidence="2" key="1">
    <citation type="submission" date="2016-10" db="EMBL/GenBank/DDBJ databases">
        <authorList>
            <person name="Varghese N."/>
            <person name="Submissions S."/>
        </authorList>
    </citation>
    <scope>NUCLEOTIDE SEQUENCE [LARGE SCALE GENOMIC DNA]</scope>
    <source>
        <strain evidence="2">DSM 44526</strain>
    </source>
</reference>
<dbReference type="OrthoDB" id="5175783at2"/>
<dbReference type="Proteomes" id="UP000198863">
    <property type="component" value="Unassembled WGS sequence"/>
</dbReference>
<dbReference type="InterPro" id="IPR046275">
    <property type="entry name" value="DUF6308"/>
</dbReference>
<evidence type="ECO:0000313" key="1">
    <source>
        <dbReference type="EMBL" id="SDG35750.1"/>
    </source>
</evidence>
<name>A0A1G7TMN3_9ACTN</name>
<keyword evidence="2" id="KW-1185">Reference proteome</keyword>
<dbReference type="AlphaFoldDB" id="A0A1G7TMN3"/>
<proteinExistence type="predicted"/>
<organism evidence="1 2">
    <name type="scientific">Klenkia brasiliensis</name>
    <dbReference type="NCBI Taxonomy" id="333142"/>
    <lineage>
        <taxon>Bacteria</taxon>
        <taxon>Bacillati</taxon>
        <taxon>Actinomycetota</taxon>
        <taxon>Actinomycetes</taxon>
        <taxon>Geodermatophilales</taxon>
        <taxon>Geodermatophilaceae</taxon>
        <taxon>Klenkia</taxon>
    </lineage>
</organism>
<accession>A0A1G7TMN3</accession>
<sequence>MTVLDLPSCGAPILYDDALAAVIGYCLGKRPLTVGTPSYPAGITVDVPRFAYSVYDGTPAADDDGIAPLDVLVTDGMNAQLDQRVIEALLDAGRRAWPHMRSARDLAAGRSFWELNASAVGLQPPAGSPGEAMTKAWSELMSTNGVDIARAHKLLHHKLPCLFPLIDRQTRPALRTLAARRGVGLWAVIHHELTTNADAFDRLEAEVNDLLLARGHVPIYRLRLHDILLWLLTSNHWDVASMQGRQVLGS</sequence>
<protein>
    <submittedName>
        <fullName evidence="1">Uncharacterized protein</fullName>
    </submittedName>
</protein>